<name>A0A381CJE7_CAMCO</name>
<dbReference type="STRING" id="195.ATE51_04214"/>
<proteinExistence type="predicted"/>
<organism evidence="1 2">
    <name type="scientific">Campylobacter coli</name>
    <dbReference type="NCBI Taxonomy" id="195"/>
    <lineage>
        <taxon>Bacteria</taxon>
        <taxon>Pseudomonadati</taxon>
        <taxon>Campylobacterota</taxon>
        <taxon>Epsilonproteobacteria</taxon>
        <taxon>Campylobacterales</taxon>
        <taxon>Campylobacteraceae</taxon>
        <taxon>Campylobacter</taxon>
    </lineage>
</organism>
<dbReference type="AlphaFoldDB" id="A0A381CJE7"/>
<sequence length="328" mass="38881">MKIRLFFIASFIYIALIFALAWYLELGNYTLNFNTYSFELPIMIWLILPLIPLVFFAIIHMGFYYFLLTLKFKHFFKDSTKFENFTRDLLLEKESNISFQTKEFRQVAQLAKTLKTHEKIPNANKINEILDLIDGIKKEEYFNLNKFKLENNNILFLENEKNHIKNDINYAYSKIKNLSQTQDEFQDLAFESLIKKGTYEQIKNIKITKKPCHILTLIKRFKEGNLELNAAEYEVLLSHNILSEKDYLDIAKLSTKLLNPDAVIGIFNKIKNEKSEALRAYLYLLAEFGLLDELREQIHNDDKKFNDFKAFLILREKNIKIDLNQLIQ</sequence>
<evidence type="ECO:0000313" key="2">
    <source>
        <dbReference type="Proteomes" id="UP000361993"/>
    </source>
</evidence>
<evidence type="ECO:0000313" key="1">
    <source>
        <dbReference type="EMBL" id="EAK1509918.1"/>
    </source>
</evidence>
<gene>
    <name evidence="1" type="ORF">CJD00_06570</name>
</gene>
<comment type="caution">
    <text evidence="1">The sequence shown here is derived from an EMBL/GenBank/DDBJ whole genome shotgun (WGS) entry which is preliminary data.</text>
</comment>
<protein>
    <submittedName>
        <fullName evidence="1">Uncharacterized protein</fullName>
    </submittedName>
</protein>
<dbReference type="OrthoDB" id="5338103at2"/>
<dbReference type="RefSeq" id="WP_002806274.1">
    <property type="nucleotide sequence ID" value="NZ_AANORL020000012.1"/>
</dbReference>
<accession>A0A381CJE7</accession>
<dbReference type="Proteomes" id="UP000361993">
    <property type="component" value="Unassembled WGS sequence"/>
</dbReference>
<reference evidence="1 2" key="1">
    <citation type="submission" date="2018-05" db="EMBL/GenBank/DDBJ databases">
        <authorList>
            <consortium name="GenomeTrakr network: Whole genome sequencing for foodborne pathogen traceback"/>
        </authorList>
    </citation>
    <scope>NUCLEOTIDE SEQUENCE [LARGE SCALE GENOMIC DNA]</scope>
    <source>
        <strain evidence="1 2">NC_C6016</strain>
    </source>
</reference>
<dbReference type="EMBL" id="AACDUL010000011">
    <property type="protein sequence ID" value="EAK1509918.1"/>
    <property type="molecule type" value="Genomic_DNA"/>
</dbReference>